<accession>A0A238IX03</accession>
<dbReference type="InterPro" id="IPR055170">
    <property type="entry name" value="GFO_IDH_MocA-like_dom"/>
</dbReference>
<sequence length="371" mass="40006">MGKSETGIGLVGSGFMGRCHANAFRSVSGLFDVPVEPRLRLLADASGEIARDAAQTLGFERATGDWETLVNDDDVDIVAITAPNILHAPIALAAIKAGKTVYCEKPLSTTAAIAQEMTEAAEAAGIVTMVGFNFQRNPMVKFAREIIASGELGEVTGFRGRHAENYMADPNVPHSFRTDVHGGGALADIGSHIISMARYLLGPMAEVQADCQTIHSTRPKTRNSTERAPVEVDDMTHALVRFESGVRGSLEANWAATARTMDLSWEITGTRGALAFTQERMNELSFWSGRPGRNGYTKIEAGPAHPPYGQFCPAPGHHLGFNDLKVIEVAELLTAHSSGGTCSPDFREAYEVQRAVEAMQQSHANRQWVSL</sequence>
<dbReference type="AlphaFoldDB" id="A0A238IX03"/>
<dbReference type="SUPFAM" id="SSF55347">
    <property type="entry name" value="Glyceraldehyde-3-phosphate dehydrogenase-like, C-terminal domain"/>
    <property type="match status" value="1"/>
</dbReference>
<dbReference type="Proteomes" id="UP000201838">
    <property type="component" value="Unassembled WGS sequence"/>
</dbReference>
<dbReference type="InterPro" id="IPR000683">
    <property type="entry name" value="Gfo/Idh/MocA-like_OxRdtase_N"/>
</dbReference>
<dbReference type="Pfam" id="PF01408">
    <property type="entry name" value="GFO_IDH_MocA"/>
    <property type="match status" value="1"/>
</dbReference>
<dbReference type="GO" id="GO:0047061">
    <property type="term" value="F:glucose-fructose oxidoreductase activity"/>
    <property type="evidence" value="ECO:0007669"/>
    <property type="project" value="UniProtKB-EC"/>
</dbReference>
<dbReference type="Gene3D" id="3.40.50.720">
    <property type="entry name" value="NAD(P)-binding Rossmann-like Domain"/>
    <property type="match status" value="1"/>
</dbReference>
<dbReference type="PANTHER" id="PTHR43818">
    <property type="entry name" value="BCDNA.GH03377"/>
    <property type="match status" value="1"/>
</dbReference>
<dbReference type="RefSeq" id="WP_093972520.1">
    <property type="nucleotide sequence ID" value="NZ_FXXQ01000002.1"/>
</dbReference>
<evidence type="ECO:0000256" key="1">
    <source>
        <dbReference type="ARBA" id="ARBA00023002"/>
    </source>
</evidence>
<name>A0A238IX03_9RHOB</name>
<reference evidence="5" key="1">
    <citation type="submission" date="2017-05" db="EMBL/GenBank/DDBJ databases">
        <authorList>
            <person name="Rodrigo-Torres L."/>
            <person name="Arahal R. D."/>
            <person name="Lucena T."/>
        </authorList>
    </citation>
    <scope>NUCLEOTIDE SEQUENCE [LARGE SCALE GENOMIC DNA]</scope>
    <source>
        <strain evidence="5">CECT 8489</strain>
    </source>
</reference>
<dbReference type="EC" id="1.1.99.28" evidence="4"/>
<protein>
    <submittedName>
        <fullName evidence="4">Glucose--fructose oxidoreductase</fullName>
        <ecNumber evidence="4">1.1.99.28</ecNumber>
    </submittedName>
</protein>
<dbReference type="InterPro" id="IPR050463">
    <property type="entry name" value="Gfo/Idh/MocA_oxidrdct_glycsds"/>
</dbReference>
<dbReference type="Gene3D" id="3.30.360.10">
    <property type="entry name" value="Dihydrodipicolinate Reductase, domain 2"/>
    <property type="match status" value="1"/>
</dbReference>
<dbReference type="GO" id="GO:0000166">
    <property type="term" value="F:nucleotide binding"/>
    <property type="evidence" value="ECO:0007669"/>
    <property type="project" value="InterPro"/>
</dbReference>
<feature type="domain" description="GFO/IDH/MocA-like oxidoreductase" evidence="3">
    <location>
        <begin position="142"/>
        <end position="274"/>
    </location>
</feature>
<dbReference type="InterPro" id="IPR036291">
    <property type="entry name" value="NAD(P)-bd_dom_sf"/>
</dbReference>
<keyword evidence="5" id="KW-1185">Reference proteome</keyword>
<evidence type="ECO:0000313" key="4">
    <source>
        <dbReference type="EMBL" id="SMX22512.1"/>
    </source>
</evidence>
<dbReference type="SUPFAM" id="SSF51735">
    <property type="entry name" value="NAD(P)-binding Rossmann-fold domains"/>
    <property type="match status" value="1"/>
</dbReference>
<dbReference type="OrthoDB" id="9815825at2"/>
<evidence type="ECO:0000313" key="5">
    <source>
        <dbReference type="Proteomes" id="UP000201838"/>
    </source>
</evidence>
<evidence type="ECO:0000259" key="2">
    <source>
        <dbReference type="Pfam" id="PF01408"/>
    </source>
</evidence>
<evidence type="ECO:0000259" key="3">
    <source>
        <dbReference type="Pfam" id="PF22725"/>
    </source>
</evidence>
<dbReference type="EMBL" id="FXXQ01000002">
    <property type="protein sequence ID" value="SMX22512.1"/>
    <property type="molecule type" value="Genomic_DNA"/>
</dbReference>
<dbReference type="Pfam" id="PF22725">
    <property type="entry name" value="GFO_IDH_MocA_C3"/>
    <property type="match status" value="1"/>
</dbReference>
<proteinExistence type="predicted"/>
<feature type="domain" description="Gfo/Idh/MocA-like oxidoreductase N-terminal" evidence="2">
    <location>
        <begin position="8"/>
        <end position="132"/>
    </location>
</feature>
<organism evidence="4 5">
    <name type="scientific">Boseongicola aestuarii</name>
    <dbReference type="NCBI Taxonomy" id="1470561"/>
    <lineage>
        <taxon>Bacteria</taxon>
        <taxon>Pseudomonadati</taxon>
        <taxon>Pseudomonadota</taxon>
        <taxon>Alphaproteobacteria</taxon>
        <taxon>Rhodobacterales</taxon>
        <taxon>Paracoccaceae</taxon>
        <taxon>Boseongicola</taxon>
    </lineage>
</organism>
<dbReference type="PANTHER" id="PTHR43818:SF11">
    <property type="entry name" value="BCDNA.GH03377"/>
    <property type="match status" value="1"/>
</dbReference>
<gene>
    <name evidence="4" type="primary">gfo_1</name>
    <name evidence="4" type="ORF">BOA8489_00609</name>
</gene>
<keyword evidence="1 4" id="KW-0560">Oxidoreductase</keyword>